<dbReference type="AlphaFoldDB" id="A0A5C5UV65"/>
<evidence type="ECO:0000313" key="4">
    <source>
        <dbReference type="Proteomes" id="UP000316714"/>
    </source>
</evidence>
<evidence type="ECO:0000256" key="2">
    <source>
        <dbReference type="SAM" id="SignalP"/>
    </source>
</evidence>
<keyword evidence="4" id="KW-1185">Reference proteome</keyword>
<feature type="region of interest" description="Disordered" evidence="1">
    <location>
        <begin position="178"/>
        <end position="208"/>
    </location>
</feature>
<keyword evidence="2" id="KW-0732">Signal</keyword>
<feature type="signal peptide" evidence="2">
    <location>
        <begin position="1"/>
        <end position="34"/>
    </location>
</feature>
<name>A0A5C5UV65_9BACT</name>
<reference evidence="3 4" key="1">
    <citation type="submission" date="2019-02" db="EMBL/GenBank/DDBJ databases">
        <title>Deep-cultivation of Planctomycetes and their phenomic and genomic characterization uncovers novel biology.</title>
        <authorList>
            <person name="Wiegand S."/>
            <person name="Jogler M."/>
            <person name="Boedeker C."/>
            <person name="Pinto D."/>
            <person name="Vollmers J."/>
            <person name="Rivas-Marin E."/>
            <person name="Kohn T."/>
            <person name="Peeters S.H."/>
            <person name="Heuer A."/>
            <person name="Rast P."/>
            <person name="Oberbeckmann S."/>
            <person name="Bunk B."/>
            <person name="Jeske O."/>
            <person name="Meyerdierks A."/>
            <person name="Storesund J.E."/>
            <person name="Kallscheuer N."/>
            <person name="Luecker S."/>
            <person name="Lage O.M."/>
            <person name="Pohl T."/>
            <person name="Merkel B.J."/>
            <person name="Hornburger P."/>
            <person name="Mueller R.-W."/>
            <person name="Bruemmer F."/>
            <person name="Labrenz M."/>
            <person name="Spormann A.M."/>
            <person name="Op Den Camp H."/>
            <person name="Overmann J."/>
            <person name="Amann R."/>
            <person name="Jetten M.S.M."/>
            <person name="Mascher T."/>
            <person name="Medema M.H."/>
            <person name="Devos D.P."/>
            <person name="Kaster A.-K."/>
            <person name="Ovreas L."/>
            <person name="Rohde M."/>
            <person name="Galperin M.Y."/>
            <person name="Jogler C."/>
        </authorList>
    </citation>
    <scope>NUCLEOTIDE SEQUENCE [LARGE SCALE GENOMIC DNA]</scope>
    <source>
        <strain evidence="3 4">KOR34</strain>
    </source>
</reference>
<evidence type="ECO:0008006" key="5">
    <source>
        <dbReference type="Google" id="ProtNLM"/>
    </source>
</evidence>
<proteinExistence type="predicted"/>
<sequence precursor="true">MTLPPTANPIHAARAFRFAATCLLMVAAPTMAGAETPDAERAFGWAGWSEQQTQPVAYQSEGQDLSGPLEWTNQASNEATQYVRSQPNPAAGLLGPFSWTNPRRERFTPGANPSPPAPTNGLGQSVDLLGPLHWRNAAAPQAAAALPPAPGSPFALAQNEQLQIPGEQPNAEIIPIPSTVPQQPAAPVPAPDANAPGGGGLAEAESLGEEPVDTSLQFLRTATVLLEPGQMQCDLGVVYQLVENDFTVVDSGSNLVEARVRQRELVVPLELRYGLTRRAQFFVGSTVGWANNEFATESFSFDDNYGGLGDTTTGLTFLLFDGQGRCTDTVLTVAATLPTGDDPFPSTLLGQSQPALGEGFWALSADLLWINSYDPVVVFYGVGMRHRFESEFFGVDVRPGNEFRATLGLGFAVNQNITLSTRFNATYITRTQLDGVSVPGSLQEPMSLRFAATIFKCQHIVEPFVDIGTTDDAADTRFGIVWTY</sequence>
<dbReference type="OrthoDB" id="247979at2"/>
<protein>
    <recommendedName>
        <fullName evidence="5">MetA-pathway of phenol degradation</fullName>
    </recommendedName>
</protein>
<organism evidence="3 4">
    <name type="scientific">Posidoniimonas corsicana</name>
    <dbReference type="NCBI Taxonomy" id="1938618"/>
    <lineage>
        <taxon>Bacteria</taxon>
        <taxon>Pseudomonadati</taxon>
        <taxon>Planctomycetota</taxon>
        <taxon>Planctomycetia</taxon>
        <taxon>Pirellulales</taxon>
        <taxon>Lacipirellulaceae</taxon>
        <taxon>Posidoniimonas</taxon>
    </lineage>
</organism>
<evidence type="ECO:0000313" key="3">
    <source>
        <dbReference type="EMBL" id="TWT30234.1"/>
    </source>
</evidence>
<evidence type="ECO:0000256" key="1">
    <source>
        <dbReference type="SAM" id="MobiDB-lite"/>
    </source>
</evidence>
<dbReference type="InterPro" id="IPR025737">
    <property type="entry name" value="FApF"/>
</dbReference>
<accession>A0A5C5UV65</accession>
<gene>
    <name evidence="3" type="ORF">KOR34_47920</name>
</gene>
<feature type="region of interest" description="Disordered" evidence="1">
    <location>
        <begin position="86"/>
        <end position="127"/>
    </location>
</feature>
<dbReference type="Pfam" id="PF13557">
    <property type="entry name" value="Phenol_MetA_deg"/>
    <property type="match status" value="1"/>
</dbReference>
<dbReference type="EMBL" id="SIHJ01000005">
    <property type="protein sequence ID" value="TWT30234.1"/>
    <property type="molecule type" value="Genomic_DNA"/>
</dbReference>
<feature type="chain" id="PRO_5023118010" description="MetA-pathway of phenol degradation" evidence="2">
    <location>
        <begin position="35"/>
        <end position="484"/>
    </location>
</feature>
<comment type="caution">
    <text evidence="3">The sequence shown here is derived from an EMBL/GenBank/DDBJ whole genome shotgun (WGS) entry which is preliminary data.</text>
</comment>
<dbReference type="RefSeq" id="WP_146568599.1">
    <property type="nucleotide sequence ID" value="NZ_SIHJ01000005.1"/>
</dbReference>
<dbReference type="Proteomes" id="UP000316714">
    <property type="component" value="Unassembled WGS sequence"/>
</dbReference>